<evidence type="ECO:0000313" key="1">
    <source>
        <dbReference type="EMBL" id="MBA4667233.1"/>
    </source>
</evidence>
<name>A0A7C9AIM6_OPUST</name>
<organism evidence="1">
    <name type="scientific">Opuntia streptacantha</name>
    <name type="common">Prickly pear cactus</name>
    <name type="synonym">Opuntia cardona</name>
    <dbReference type="NCBI Taxonomy" id="393608"/>
    <lineage>
        <taxon>Eukaryota</taxon>
        <taxon>Viridiplantae</taxon>
        <taxon>Streptophyta</taxon>
        <taxon>Embryophyta</taxon>
        <taxon>Tracheophyta</taxon>
        <taxon>Spermatophyta</taxon>
        <taxon>Magnoliopsida</taxon>
        <taxon>eudicotyledons</taxon>
        <taxon>Gunneridae</taxon>
        <taxon>Pentapetalae</taxon>
        <taxon>Caryophyllales</taxon>
        <taxon>Cactineae</taxon>
        <taxon>Cactaceae</taxon>
        <taxon>Opuntioideae</taxon>
        <taxon>Opuntia</taxon>
    </lineage>
</organism>
<accession>A0A7C9AIM6</accession>
<dbReference type="EMBL" id="GISG01234713">
    <property type="protein sequence ID" value="MBA4667233.1"/>
    <property type="molecule type" value="Transcribed_RNA"/>
</dbReference>
<dbReference type="AlphaFoldDB" id="A0A7C9AIM6"/>
<protein>
    <submittedName>
        <fullName evidence="1">Uncharacterized protein</fullName>
    </submittedName>
</protein>
<proteinExistence type="predicted"/>
<reference evidence="1" key="2">
    <citation type="submission" date="2020-07" db="EMBL/GenBank/DDBJ databases">
        <authorList>
            <person name="Vera ALvarez R."/>
            <person name="Arias-Moreno D.M."/>
            <person name="Jimenez-Jacinto V."/>
            <person name="Jimenez-Bremont J.F."/>
            <person name="Swaminathan K."/>
            <person name="Moose S.P."/>
            <person name="Guerrero-Gonzalez M.L."/>
            <person name="Marino-Ramirez L."/>
            <person name="Landsman D."/>
            <person name="Rodriguez-Kessler M."/>
            <person name="Delgado-Sanchez P."/>
        </authorList>
    </citation>
    <scope>NUCLEOTIDE SEQUENCE</scope>
    <source>
        <tissue evidence="1">Cladode</tissue>
    </source>
</reference>
<sequence length="190" mass="21595">MDNWRVSLHVKVLKSLCSLHCNPQPLCPIKRGKTTMEMIVQCPMGHVLIDKYSLPHFSTITQQIHNIAMPHFAEDLQLHFKVPDVSMNDSSRICSLDCHLAPICEHGFVHKTIASSAQFVEFLKPISGIFQLRQPENLCFAWTLCNRHKRIRITIAISFHVLFSNTGSELFLGSILAFKEEQVGEKTPTD</sequence>
<reference evidence="1" key="1">
    <citation type="journal article" date="2013" name="J. Plant Res.">
        <title>Effect of fungi and light on seed germination of three Opuntia species from semiarid lands of central Mexico.</title>
        <authorList>
            <person name="Delgado-Sanchez P."/>
            <person name="Jimenez-Bremont J.F."/>
            <person name="Guerrero-Gonzalez Mde L."/>
            <person name="Flores J."/>
        </authorList>
    </citation>
    <scope>NUCLEOTIDE SEQUENCE</scope>
    <source>
        <tissue evidence="1">Cladode</tissue>
    </source>
</reference>